<name>A0A7G7MJY6_9PSEU</name>
<keyword evidence="2" id="KW-1185">Reference proteome</keyword>
<reference evidence="1 2" key="1">
    <citation type="submission" date="2020-08" db="EMBL/GenBank/DDBJ databases">
        <authorList>
            <person name="Mo P."/>
        </authorList>
    </citation>
    <scope>NUCLEOTIDE SEQUENCE [LARGE SCALE GENOMIC DNA]</scope>
    <source>
        <strain evidence="1 2">CGMCC 4.1532</strain>
    </source>
</reference>
<sequence length="69" mass="7004">MRGTGCCVKSSALVRAHCSSEESGPDFFRDGVAAAAAAVPGARVGLVEGEDHGVDQEVLAPVLAGFFRA</sequence>
<dbReference type="AlphaFoldDB" id="A0A7G7MJY6"/>
<organism evidence="1 2">
    <name type="scientific">Pseudonocardia petroleophila</name>
    <dbReference type="NCBI Taxonomy" id="37331"/>
    <lineage>
        <taxon>Bacteria</taxon>
        <taxon>Bacillati</taxon>
        <taxon>Actinomycetota</taxon>
        <taxon>Actinomycetes</taxon>
        <taxon>Pseudonocardiales</taxon>
        <taxon>Pseudonocardiaceae</taxon>
        <taxon>Pseudonocardia</taxon>
    </lineage>
</organism>
<gene>
    <name evidence="1" type="ORF">H6H00_03460</name>
</gene>
<evidence type="ECO:0000313" key="1">
    <source>
        <dbReference type="EMBL" id="QNG53097.1"/>
    </source>
</evidence>
<evidence type="ECO:0000313" key="2">
    <source>
        <dbReference type="Proteomes" id="UP000515728"/>
    </source>
</evidence>
<dbReference type="KEGG" id="ppel:H6H00_03460"/>
<protein>
    <submittedName>
        <fullName evidence="1">Uncharacterized protein</fullName>
    </submittedName>
</protein>
<proteinExistence type="predicted"/>
<dbReference type="RefSeq" id="WP_185719926.1">
    <property type="nucleotide sequence ID" value="NZ_BAAAWI010000001.1"/>
</dbReference>
<dbReference type="Proteomes" id="UP000515728">
    <property type="component" value="Chromosome"/>
</dbReference>
<accession>A0A7G7MJY6</accession>
<dbReference type="EMBL" id="CP060131">
    <property type="protein sequence ID" value="QNG53097.1"/>
    <property type="molecule type" value="Genomic_DNA"/>
</dbReference>